<reference evidence="1" key="2">
    <citation type="submission" date="2022-06" db="UniProtKB">
        <authorList>
            <consortium name="EnsemblMetazoa"/>
        </authorList>
    </citation>
    <scope>IDENTIFICATION</scope>
    <source>
        <strain evidence="1">DF5081</strain>
    </source>
</reference>
<dbReference type="Proteomes" id="UP000005237">
    <property type="component" value="Unassembled WGS sequence"/>
</dbReference>
<protein>
    <submittedName>
        <fullName evidence="1">Uncharacterized protein</fullName>
    </submittedName>
</protein>
<evidence type="ECO:0000313" key="1">
    <source>
        <dbReference type="EnsemblMetazoa" id="CJA39250.1"/>
    </source>
</evidence>
<organism evidence="1 2">
    <name type="scientific">Caenorhabditis japonica</name>
    <dbReference type="NCBI Taxonomy" id="281687"/>
    <lineage>
        <taxon>Eukaryota</taxon>
        <taxon>Metazoa</taxon>
        <taxon>Ecdysozoa</taxon>
        <taxon>Nematoda</taxon>
        <taxon>Chromadorea</taxon>
        <taxon>Rhabditida</taxon>
        <taxon>Rhabditina</taxon>
        <taxon>Rhabditomorpha</taxon>
        <taxon>Rhabditoidea</taxon>
        <taxon>Rhabditidae</taxon>
        <taxon>Peloderinae</taxon>
        <taxon>Caenorhabditis</taxon>
    </lineage>
</organism>
<reference evidence="2" key="1">
    <citation type="submission" date="2010-08" db="EMBL/GenBank/DDBJ databases">
        <authorList>
            <consortium name="Caenorhabditis japonica Sequencing Consortium"/>
            <person name="Wilson R.K."/>
        </authorList>
    </citation>
    <scope>NUCLEOTIDE SEQUENCE [LARGE SCALE GENOMIC DNA]</scope>
    <source>
        <strain evidence="2">DF5081</strain>
    </source>
</reference>
<proteinExistence type="predicted"/>
<name>A0A8R1IUQ7_CAEJA</name>
<accession>A0A8R1IUQ7</accession>
<dbReference type="EnsemblMetazoa" id="CJA39250.1">
    <property type="protein sequence ID" value="CJA39250.1"/>
    <property type="gene ID" value="WBGene00215097"/>
</dbReference>
<evidence type="ECO:0000313" key="2">
    <source>
        <dbReference type="Proteomes" id="UP000005237"/>
    </source>
</evidence>
<keyword evidence="2" id="KW-1185">Reference proteome</keyword>
<sequence length="97" mass="11023">MSNELEILTKEMSVIYTKARRIENDMQYLQTNKEEKSQLIEEKLTLTNNDGPLELEMDALAMGAKIDGIGMDPLTEGNIQIENVIFMTDSELALEKK</sequence>
<dbReference type="AlphaFoldDB" id="A0A8R1IUQ7"/>